<keyword evidence="1" id="KW-0378">Hydrolase</keyword>
<reference evidence="1 2" key="1">
    <citation type="journal article" date="2012" name="Eukaryot. Cell">
        <title>Draft genome sequence of Wickerhamomyces ciferrii NRRL Y-1031 F-60-10.</title>
        <authorList>
            <person name="Schneider J."/>
            <person name="Andrea H."/>
            <person name="Blom J."/>
            <person name="Jaenicke S."/>
            <person name="Ruckert C."/>
            <person name="Schorsch C."/>
            <person name="Szczepanowski R."/>
            <person name="Farwick M."/>
            <person name="Goesmann A."/>
            <person name="Puhler A."/>
            <person name="Schaffer S."/>
            <person name="Tauch A."/>
            <person name="Kohler T."/>
            <person name="Brinkrolf K."/>
        </authorList>
    </citation>
    <scope>NUCLEOTIDE SEQUENCE [LARGE SCALE GENOMIC DNA]</scope>
    <source>
        <strain evidence="2">ATCC 14091 / BCRC 22168 / CBS 111 / JCM 3599 / NBRC 0793 / NRRL Y-1031 F-60-10</strain>
    </source>
</reference>
<dbReference type="HOGENOM" id="CLU_001324_4_1_1"/>
<comment type="caution">
    <text evidence="1">The sequence shown here is derived from an EMBL/GenBank/DDBJ whole genome shotgun (WGS) entry which is preliminary data.</text>
</comment>
<accession>K0K887</accession>
<keyword evidence="1" id="KW-0067">ATP-binding</keyword>
<dbReference type="SUPFAM" id="SSF52540">
    <property type="entry name" value="P-loop containing nucleoside triphosphate hydrolases"/>
    <property type="match status" value="1"/>
</dbReference>
<dbReference type="Proteomes" id="UP000009328">
    <property type="component" value="Unassembled WGS sequence"/>
</dbReference>
<dbReference type="EC" id="3.6.1.-" evidence="1"/>
<dbReference type="GO" id="GO:0006260">
    <property type="term" value="P:DNA replication"/>
    <property type="evidence" value="ECO:0007669"/>
    <property type="project" value="TreeGrafter"/>
</dbReference>
<gene>
    <name evidence="1" type="primary">PIF1</name>
    <name evidence="1" type="ORF">BN7_577</name>
</gene>
<keyword evidence="1" id="KW-0547">Nucleotide-binding</keyword>
<dbReference type="STRING" id="1206466.K0K887"/>
<proteinExistence type="predicted"/>
<organism evidence="1 2">
    <name type="scientific">Wickerhamomyces ciferrii (strain ATCC 14091 / BCRC 22168 / CBS 111 / JCM 3599 / NBRC 0793 / NRRL Y-1031 F-60-10)</name>
    <name type="common">Yeast</name>
    <name type="synonym">Pichia ciferrii</name>
    <dbReference type="NCBI Taxonomy" id="1206466"/>
    <lineage>
        <taxon>Eukaryota</taxon>
        <taxon>Fungi</taxon>
        <taxon>Dikarya</taxon>
        <taxon>Ascomycota</taxon>
        <taxon>Saccharomycotina</taxon>
        <taxon>Saccharomycetes</taxon>
        <taxon>Phaffomycetales</taxon>
        <taxon>Wickerhamomycetaceae</taxon>
        <taxon>Wickerhamomyces</taxon>
    </lineage>
</organism>
<dbReference type="GO" id="GO:0005657">
    <property type="term" value="C:replication fork"/>
    <property type="evidence" value="ECO:0007669"/>
    <property type="project" value="TreeGrafter"/>
</dbReference>
<dbReference type="GO" id="GO:0004386">
    <property type="term" value="F:helicase activity"/>
    <property type="evidence" value="ECO:0007669"/>
    <property type="project" value="UniProtKB-KW"/>
</dbReference>
<evidence type="ECO:0000313" key="1">
    <source>
        <dbReference type="EMBL" id="CCH41040.1"/>
    </source>
</evidence>
<name>K0K887_WICCF</name>
<dbReference type="InterPro" id="IPR027417">
    <property type="entry name" value="P-loop_NTPase"/>
</dbReference>
<dbReference type="GO" id="GO:0016787">
    <property type="term" value="F:hydrolase activity"/>
    <property type="evidence" value="ECO:0007669"/>
    <property type="project" value="UniProtKB-KW"/>
</dbReference>
<dbReference type="InParanoid" id="K0K887"/>
<sequence>MINIRNIDVNNGVCDGKIRALLLKRHNNVLECQIINPGAHFLKKVFIHRVLFVHEVSDDFSVSFNRLQLPIKQCFAITINKAQGQTLSRADLDVSKYHPFSHGQFYVALTRVTISNNLFFLLNSQPQNNGNSVQDILPC</sequence>
<dbReference type="EMBL" id="CAIF01000011">
    <property type="protein sequence ID" value="CCH41040.1"/>
    <property type="molecule type" value="Genomic_DNA"/>
</dbReference>
<keyword evidence="1" id="KW-0347">Helicase</keyword>
<dbReference type="CDD" id="cd18809">
    <property type="entry name" value="SF1_C_RecD"/>
    <property type="match status" value="1"/>
</dbReference>
<keyword evidence="2" id="KW-1185">Reference proteome</keyword>
<dbReference type="PANTHER" id="PTHR23274:SF51">
    <property type="entry name" value="OS03G0423850 PROTEIN"/>
    <property type="match status" value="1"/>
</dbReference>
<protein>
    <submittedName>
        <fullName evidence="1">ATP-dependent DNA helicase</fullName>
        <ecNumber evidence="1">3.6.1.-</ecNumber>
    </submittedName>
</protein>
<evidence type="ECO:0000313" key="2">
    <source>
        <dbReference type="Proteomes" id="UP000009328"/>
    </source>
</evidence>
<dbReference type="PANTHER" id="PTHR23274">
    <property type="entry name" value="DNA HELICASE-RELATED"/>
    <property type="match status" value="1"/>
</dbReference>
<dbReference type="AlphaFoldDB" id="K0K887"/>